<comment type="caution">
    <text evidence="3">The sequence shown here is derived from an EMBL/GenBank/DDBJ whole genome shotgun (WGS) entry which is preliminary data.</text>
</comment>
<feature type="compositionally biased region" description="Low complexity" evidence="1">
    <location>
        <begin position="271"/>
        <end position="282"/>
    </location>
</feature>
<protein>
    <submittedName>
        <fullName evidence="3">Uncharacterized protein</fullName>
    </submittedName>
</protein>
<feature type="compositionally biased region" description="Basic residues" evidence="1">
    <location>
        <begin position="115"/>
        <end position="130"/>
    </location>
</feature>
<dbReference type="EMBL" id="BLXT01005798">
    <property type="protein sequence ID" value="GFO26226.1"/>
    <property type="molecule type" value="Genomic_DNA"/>
</dbReference>
<feature type="signal peptide" evidence="2">
    <location>
        <begin position="1"/>
        <end position="20"/>
    </location>
</feature>
<feature type="region of interest" description="Disordered" evidence="1">
    <location>
        <begin position="255"/>
        <end position="291"/>
    </location>
</feature>
<feature type="region of interest" description="Disordered" evidence="1">
    <location>
        <begin position="108"/>
        <end position="137"/>
    </location>
</feature>
<evidence type="ECO:0000256" key="2">
    <source>
        <dbReference type="SAM" id="SignalP"/>
    </source>
</evidence>
<accession>A0AAV4C0E6</accession>
<sequence length="436" mass="45749">MKSPIIIPCVLLFFVCCTVAHPTRMHLRDFIDSVLQQIFQKPSSGGVINSVSIGPPVSYWQRQNAKESQLGRARGSMLLDKPDTYTPFRPSSRFASLANARPSLYDRKSSLSSRYGRRRGSRKNSYRSSRKSSGYSKRGRRTDMAIYSFSFGDFIRQAIYNWLRACKLRLRPPVVTRRPQIMSTETTGLPGGTSPTAARPDDQRPATRDMGGTLVTTGSPATEIVTLNVDISTAQPTTHSAGTSAVVTAILGGATTLSSDDPNEDDDDGNTTDSNSESTTDTVPSSTRGIDLQATSPLTAVHATTMLATSPPIATAAATTPLTTTISATTDQATAVTIATSTPTTPSATESSVAATTDAATTKAKVATTNSATLITAVTTSAPATTNIATSTSSLVEATTTATRVLVTETPGTTISDQTDSASSSASAPSPTTTNP</sequence>
<gene>
    <name evidence="3" type="ORF">PoB_005273100</name>
</gene>
<dbReference type="AlphaFoldDB" id="A0AAV4C0E6"/>
<feature type="region of interest" description="Disordered" evidence="1">
    <location>
        <begin position="409"/>
        <end position="436"/>
    </location>
</feature>
<feature type="compositionally biased region" description="Acidic residues" evidence="1">
    <location>
        <begin position="261"/>
        <end position="270"/>
    </location>
</feature>
<evidence type="ECO:0000313" key="4">
    <source>
        <dbReference type="Proteomes" id="UP000735302"/>
    </source>
</evidence>
<dbReference type="Proteomes" id="UP000735302">
    <property type="component" value="Unassembled WGS sequence"/>
</dbReference>
<name>A0AAV4C0E6_9GAST</name>
<keyword evidence="2" id="KW-0732">Signal</keyword>
<keyword evidence="4" id="KW-1185">Reference proteome</keyword>
<evidence type="ECO:0000313" key="3">
    <source>
        <dbReference type="EMBL" id="GFO26226.1"/>
    </source>
</evidence>
<evidence type="ECO:0000256" key="1">
    <source>
        <dbReference type="SAM" id="MobiDB-lite"/>
    </source>
</evidence>
<proteinExistence type="predicted"/>
<organism evidence="3 4">
    <name type="scientific">Plakobranchus ocellatus</name>
    <dbReference type="NCBI Taxonomy" id="259542"/>
    <lineage>
        <taxon>Eukaryota</taxon>
        <taxon>Metazoa</taxon>
        <taxon>Spiralia</taxon>
        <taxon>Lophotrochozoa</taxon>
        <taxon>Mollusca</taxon>
        <taxon>Gastropoda</taxon>
        <taxon>Heterobranchia</taxon>
        <taxon>Euthyneura</taxon>
        <taxon>Panpulmonata</taxon>
        <taxon>Sacoglossa</taxon>
        <taxon>Placobranchoidea</taxon>
        <taxon>Plakobranchidae</taxon>
        <taxon>Plakobranchus</taxon>
    </lineage>
</organism>
<reference evidence="3 4" key="1">
    <citation type="journal article" date="2021" name="Elife">
        <title>Chloroplast acquisition without the gene transfer in kleptoplastic sea slugs, Plakobranchus ocellatus.</title>
        <authorList>
            <person name="Maeda T."/>
            <person name="Takahashi S."/>
            <person name="Yoshida T."/>
            <person name="Shimamura S."/>
            <person name="Takaki Y."/>
            <person name="Nagai Y."/>
            <person name="Toyoda A."/>
            <person name="Suzuki Y."/>
            <person name="Arimoto A."/>
            <person name="Ishii H."/>
            <person name="Satoh N."/>
            <person name="Nishiyama T."/>
            <person name="Hasebe M."/>
            <person name="Maruyama T."/>
            <person name="Minagawa J."/>
            <person name="Obokata J."/>
            <person name="Shigenobu S."/>
        </authorList>
    </citation>
    <scope>NUCLEOTIDE SEQUENCE [LARGE SCALE GENOMIC DNA]</scope>
</reference>
<feature type="region of interest" description="Disordered" evidence="1">
    <location>
        <begin position="181"/>
        <end position="206"/>
    </location>
</feature>
<feature type="chain" id="PRO_5043663173" evidence="2">
    <location>
        <begin position="21"/>
        <end position="436"/>
    </location>
</feature>